<gene>
    <name evidence="7" type="ORF">PYH69_05055</name>
</gene>
<evidence type="ECO:0000256" key="2">
    <source>
        <dbReference type="ARBA" id="ARBA00010488"/>
    </source>
</evidence>
<dbReference type="GO" id="GO:0047355">
    <property type="term" value="F:CDP-glycerol glycerophosphotransferase activity"/>
    <property type="evidence" value="ECO:0007669"/>
    <property type="project" value="InterPro"/>
</dbReference>
<dbReference type="EMBL" id="CP118848">
    <property type="protein sequence ID" value="WHI61001.1"/>
    <property type="molecule type" value="Genomic_DNA"/>
</dbReference>
<keyword evidence="4" id="KW-0808">Transferase</keyword>
<dbReference type="GO" id="GO:0005886">
    <property type="term" value="C:plasma membrane"/>
    <property type="evidence" value="ECO:0007669"/>
    <property type="project" value="UniProtKB-SubCell"/>
</dbReference>
<evidence type="ECO:0000256" key="5">
    <source>
        <dbReference type="ARBA" id="ARBA00022944"/>
    </source>
</evidence>
<dbReference type="SUPFAM" id="SSF53756">
    <property type="entry name" value="UDP-Glycosyltransferase/glycogen phosphorylase"/>
    <property type="match status" value="1"/>
</dbReference>
<dbReference type="PANTHER" id="PTHR37316">
    <property type="entry name" value="TEICHOIC ACID GLYCEROL-PHOSPHATE PRIMASE"/>
    <property type="match status" value="1"/>
</dbReference>
<evidence type="ECO:0000313" key="8">
    <source>
        <dbReference type="Proteomes" id="UP001223261"/>
    </source>
</evidence>
<dbReference type="Pfam" id="PF04464">
    <property type="entry name" value="Glyphos_transf"/>
    <property type="match status" value="1"/>
</dbReference>
<name>A0AAX3W6R7_MAMLE</name>
<dbReference type="InterPro" id="IPR007554">
    <property type="entry name" value="Glycerophosphate_synth"/>
</dbReference>
<dbReference type="AlphaFoldDB" id="A0AAX3W6R7"/>
<evidence type="ECO:0000256" key="3">
    <source>
        <dbReference type="ARBA" id="ARBA00022475"/>
    </source>
</evidence>
<dbReference type="GO" id="GO:0019350">
    <property type="term" value="P:teichoic acid biosynthetic process"/>
    <property type="evidence" value="ECO:0007669"/>
    <property type="project" value="UniProtKB-KW"/>
</dbReference>
<dbReference type="PANTHER" id="PTHR37316:SF3">
    <property type="entry name" value="TEICHOIC ACID GLYCEROL-PHOSPHATE TRANSFERASE"/>
    <property type="match status" value="1"/>
</dbReference>
<evidence type="ECO:0000256" key="1">
    <source>
        <dbReference type="ARBA" id="ARBA00004202"/>
    </source>
</evidence>
<dbReference type="InterPro" id="IPR051612">
    <property type="entry name" value="Teichoic_Acid_Biosynth"/>
</dbReference>
<evidence type="ECO:0000256" key="4">
    <source>
        <dbReference type="ARBA" id="ARBA00022679"/>
    </source>
</evidence>
<evidence type="ECO:0000256" key="6">
    <source>
        <dbReference type="ARBA" id="ARBA00023136"/>
    </source>
</evidence>
<dbReference type="Gene3D" id="3.40.50.12580">
    <property type="match status" value="1"/>
</dbReference>
<organism evidence="7 8">
    <name type="scientific">Mammaliicoccus lentus</name>
    <name type="common">Staphylococcus lentus</name>
    <dbReference type="NCBI Taxonomy" id="42858"/>
    <lineage>
        <taxon>Bacteria</taxon>
        <taxon>Bacillati</taxon>
        <taxon>Bacillota</taxon>
        <taxon>Bacilli</taxon>
        <taxon>Bacillales</taxon>
        <taxon>Staphylococcaceae</taxon>
        <taxon>Mammaliicoccus</taxon>
    </lineage>
</organism>
<proteinExistence type="inferred from homology"/>
<keyword evidence="3" id="KW-1003">Cell membrane</keyword>
<accession>A0AAX3W6R7</accession>
<protein>
    <submittedName>
        <fullName evidence="7">CDP-glycerol glycerophosphotransferase family protein</fullName>
    </submittedName>
</protein>
<comment type="subcellular location">
    <subcellularLocation>
        <location evidence="1">Cell membrane</location>
        <topology evidence="1">Peripheral membrane protein</topology>
    </subcellularLocation>
</comment>
<dbReference type="Proteomes" id="UP001223261">
    <property type="component" value="Chromosome"/>
</dbReference>
<dbReference type="Gene3D" id="3.40.50.11820">
    <property type="match status" value="1"/>
</dbReference>
<comment type="similarity">
    <text evidence="2">Belongs to the CDP-glycerol glycerophosphotransferase family.</text>
</comment>
<keyword evidence="5" id="KW-0777">Teichoic acid biosynthesis</keyword>
<reference evidence="7" key="1">
    <citation type="journal article" date="2023" name="Antibiotics">
        <title>Prevalence and Molecular Characterization of Methicillin-Resistant Staphylococci (MRS) and Mammaliicocci (MRM) in Dromedary Camels from Algeria: First Detection of SCCmec-mecC Hybrid in Methicillin-Resistant Mammaliicoccus lentus.</title>
        <authorList>
            <person name="Belhout C."/>
            <person name="Boyen F."/>
            <person name="Vereecke N."/>
            <person name="Theuns S."/>
            <person name="Taibi N."/>
            <person name="Stegger M."/>
            <person name="de la Fe-Rodriguez P.Y."/>
            <person name="Bouayad L."/>
            <person name="Elgroud R."/>
            <person name="Butaye P."/>
        </authorList>
    </citation>
    <scope>NUCLEOTIDE SEQUENCE</scope>
    <source>
        <strain evidence="7">7048</strain>
    </source>
</reference>
<dbReference type="InterPro" id="IPR043149">
    <property type="entry name" value="TagF_N"/>
</dbReference>
<dbReference type="InterPro" id="IPR043148">
    <property type="entry name" value="TagF_C"/>
</dbReference>
<keyword evidence="6" id="KW-0472">Membrane</keyword>
<dbReference type="RefSeq" id="WP_064205013.1">
    <property type="nucleotide sequence ID" value="NZ_CP059679.1"/>
</dbReference>
<sequence>MIKIIELNNDEKIIEIINKLSSDISHVILKENTTKINKDVLETLNLDNYSAVVDFTVNGYYINDCRYFGDEKITANKWFSNNVLYPNIIFKVEDLKWLLDRHEWASLLDICVKAVVELENIFINGHVIFDFDEKSSNNYLDLNNYEDDDYVNHFYLNKWLLINNQKAQFNRKNTTLPNNARMIDKVMYRSYFKLPNKIYLKMHHQSLMKQKNAVNIYHKNKEAIKPYIVFLGFDYGYRGNSKYLFEYIKNHTNFTVYFITDEQQGESFVSPQHSETQNLIEQAQVLVLESYIPDGLKPNGTIIQLWHGTPIKKLFLDSNELHQNKNIYNYRARKYNKLIKHNYFITDTKEINSVFNTAFPMQETKIISSGYPRNQFLIEHNEDNQLISQIKEDLQLNNYKQTILYVPTWRDNKEEQYLLEFPKEITDHYNIIYKCHIEDKNIKKTNYIDPLDYETQQLILVADMLISDYSSIIFDALTIDKKVYLYTPDFESYKYHRGLYEEVFNTVNQNQYFESNKMFEAISNQHYIKVNSKYINKNNHSYETIQSIIDKHMNKNR</sequence>
<evidence type="ECO:0000313" key="7">
    <source>
        <dbReference type="EMBL" id="WHI61001.1"/>
    </source>
</evidence>